<comment type="caution">
    <text evidence="4">The sequence shown here is derived from an EMBL/GenBank/DDBJ whole genome shotgun (WGS) entry which is preliminary data.</text>
</comment>
<keyword evidence="5" id="KW-1185">Reference proteome</keyword>
<feature type="region of interest" description="Disordered" evidence="3">
    <location>
        <begin position="329"/>
        <end position="348"/>
    </location>
</feature>
<dbReference type="InterPro" id="IPR036111">
    <property type="entry name" value="Mal/L-sulfo/L-lacto_DH-like_sf"/>
</dbReference>
<keyword evidence="2" id="KW-0560">Oxidoreductase</keyword>
<dbReference type="EMBL" id="JACCEM010000005">
    <property type="protein sequence ID" value="NYT49636.1"/>
    <property type="molecule type" value="Genomic_DNA"/>
</dbReference>
<dbReference type="Gene3D" id="1.10.1530.10">
    <property type="match status" value="1"/>
</dbReference>
<organism evidence="4 5">
    <name type="scientific">Parapusillimonas granuli</name>
    <dbReference type="NCBI Taxonomy" id="380911"/>
    <lineage>
        <taxon>Bacteria</taxon>
        <taxon>Pseudomonadati</taxon>
        <taxon>Pseudomonadota</taxon>
        <taxon>Betaproteobacteria</taxon>
        <taxon>Burkholderiales</taxon>
        <taxon>Alcaligenaceae</taxon>
        <taxon>Parapusillimonas</taxon>
    </lineage>
</organism>
<gene>
    <name evidence="4" type="ORF">H0A72_10005</name>
</gene>
<dbReference type="Gene3D" id="3.30.60.50">
    <property type="entry name" value="Hypothetical oxidoreductase yiak, domain 3"/>
    <property type="match status" value="1"/>
</dbReference>
<dbReference type="InterPro" id="IPR043144">
    <property type="entry name" value="Mal/L-sulf/L-lact_DH-like_ah"/>
</dbReference>
<name>A0A853G4Y8_9BURK</name>
<dbReference type="SUPFAM" id="SSF89733">
    <property type="entry name" value="L-sulfolactate dehydrogenase-like"/>
    <property type="match status" value="1"/>
</dbReference>
<comment type="similarity">
    <text evidence="1">Belongs to the LDH2/MDH2 oxidoreductase family.</text>
</comment>
<reference evidence="4 5" key="1">
    <citation type="submission" date="2020-07" db="EMBL/GenBank/DDBJ databases">
        <title>Taxonomic revisions and descriptions of new bacterial species based on genomic comparisons in the high-G+C-content subgroup of the family Alcaligenaceae.</title>
        <authorList>
            <person name="Szabo A."/>
            <person name="Felfoldi T."/>
        </authorList>
    </citation>
    <scope>NUCLEOTIDE SEQUENCE [LARGE SCALE GENOMIC DNA]</scope>
    <source>
        <strain evidence="4 5">LMG 24012</strain>
    </source>
</reference>
<dbReference type="InterPro" id="IPR043143">
    <property type="entry name" value="Mal/L-sulf/L-lact_DH-like_NADP"/>
</dbReference>
<sequence>MVLTVEEVTDKSLAALRNAGVPEQHAQTQLSLLLEAELRGVASHGLLRLPRVIERIRNGVCDPGTVGKGVWAMPSLYRIEGNHGLGPVVALDAIAKISERARDTGVAVAAIRGCDHLGMLAWYAERVARQGQILIALTISEALVHPWGGSQAMLGTNPIAIGVPAVPEPFVLDMATSLVSMGKIHDHANRSVPIPEGWAVDQDGRPTTDAKAAKHGAIAPFGGAKGYGLGLGFELLVASLTGSALGRDVRGTLDSEHHCNKGDVFIVLEPQEQSAQIIGQFMDALRASPAAEPGNPVRVPGDRARSKRDSSLQQQITLAPAVWAQIQDMARNDRAQSNTKTGEKINAT</sequence>
<protein>
    <submittedName>
        <fullName evidence="4">Ldh family oxidoreductase</fullName>
    </submittedName>
</protein>
<proteinExistence type="inferred from homology"/>
<evidence type="ECO:0000256" key="1">
    <source>
        <dbReference type="ARBA" id="ARBA00006056"/>
    </source>
</evidence>
<dbReference type="PANTHER" id="PTHR11091:SF0">
    <property type="entry name" value="MALATE DEHYDROGENASE"/>
    <property type="match status" value="1"/>
</dbReference>
<evidence type="ECO:0000256" key="3">
    <source>
        <dbReference type="SAM" id="MobiDB-lite"/>
    </source>
</evidence>
<dbReference type="PANTHER" id="PTHR11091">
    <property type="entry name" value="OXIDOREDUCTASE-RELATED"/>
    <property type="match status" value="1"/>
</dbReference>
<dbReference type="Proteomes" id="UP000559809">
    <property type="component" value="Unassembled WGS sequence"/>
</dbReference>
<dbReference type="InterPro" id="IPR003767">
    <property type="entry name" value="Malate/L-lactate_DH-like"/>
</dbReference>
<feature type="compositionally biased region" description="Basic and acidic residues" evidence="3">
    <location>
        <begin position="300"/>
        <end position="310"/>
    </location>
</feature>
<evidence type="ECO:0000313" key="4">
    <source>
        <dbReference type="EMBL" id="NYT49636.1"/>
    </source>
</evidence>
<dbReference type="Gene3D" id="3.30.1370.60">
    <property type="entry name" value="Hypothetical oxidoreductase yiak, domain 2"/>
    <property type="match status" value="1"/>
</dbReference>
<dbReference type="AlphaFoldDB" id="A0A853G4Y8"/>
<feature type="region of interest" description="Disordered" evidence="3">
    <location>
        <begin position="288"/>
        <end position="312"/>
    </location>
</feature>
<dbReference type="GO" id="GO:0016491">
    <property type="term" value="F:oxidoreductase activity"/>
    <property type="evidence" value="ECO:0007669"/>
    <property type="project" value="UniProtKB-KW"/>
</dbReference>
<dbReference type="Pfam" id="PF02615">
    <property type="entry name" value="Ldh_2"/>
    <property type="match status" value="1"/>
</dbReference>
<evidence type="ECO:0000313" key="5">
    <source>
        <dbReference type="Proteomes" id="UP000559809"/>
    </source>
</evidence>
<accession>A0A853G4Y8</accession>
<evidence type="ECO:0000256" key="2">
    <source>
        <dbReference type="ARBA" id="ARBA00023002"/>
    </source>
</evidence>